<gene>
    <name evidence="2" type="ORF">SHERM_06412</name>
</gene>
<dbReference type="GO" id="GO:0035514">
    <property type="term" value="F:DNA demethylase activity"/>
    <property type="evidence" value="ECO:0007669"/>
    <property type="project" value="InterPro"/>
</dbReference>
<dbReference type="PANTHER" id="PTHR46213:SF13">
    <property type="entry name" value="DEMETER-LIKE PROTEIN 2-RELATED"/>
    <property type="match status" value="1"/>
</dbReference>
<dbReference type="GO" id="GO:0006281">
    <property type="term" value="P:DNA repair"/>
    <property type="evidence" value="ECO:0007669"/>
    <property type="project" value="InterPro"/>
</dbReference>
<dbReference type="SUPFAM" id="SSF48150">
    <property type="entry name" value="DNA-glycosylase"/>
    <property type="match status" value="1"/>
</dbReference>
<evidence type="ECO:0000313" key="2">
    <source>
        <dbReference type="EMBL" id="CAA0839949.1"/>
    </source>
</evidence>
<dbReference type="AlphaFoldDB" id="A0A9N7NVP1"/>
<sequence length="304" mass="34314">MMAKSISAKSSEGPQPELESSACCPKNDLVYTRRKKYGKKPPVPQNVLVYTRKKNAKKSNEIDNEGKHLAPKVELDERTMREWEISTGKLDSSKDPVEGEIEWWEKERRSFVERVESFVSSIRPIQEIFIFSLLLSSSAFISLAAKYPLEAAQVHFLPPESEKMALRSSGSKAKEHEVMLHTMGKGRGVKIRKRSEDGWDALKKRYMEGEFGDDTYDNHTSDALDWKAVQMAEVDEIAKAIEKRGMSNNLATRIKNCLNMLATNVGSLNLEWIKGVPDNTAREHLLSISGLGLKSVECIRLLSL</sequence>
<evidence type="ECO:0000313" key="3">
    <source>
        <dbReference type="Proteomes" id="UP001153555"/>
    </source>
</evidence>
<reference evidence="2" key="1">
    <citation type="submission" date="2019-12" db="EMBL/GenBank/DDBJ databases">
        <authorList>
            <person name="Scholes J."/>
        </authorList>
    </citation>
    <scope>NUCLEOTIDE SEQUENCE</scope>
</reference>
<name>A0A9N7NVP1_STRHE</name>
<accession>A0A9N7NVP1</accession>
<protein>
    <submittedName>
        <fullName evidence="2">Protein ROS1</fullName>
    </submittedName>
</protein>
<dbReference type="OrthoDB" id="5607at2759"/>
<dbReference type="Proteomes" id="UP001153555">
    <property type="component" value="Unassembled WGS sequence"/>
</dbReference>
<dbReference type="EMBL" id="CACSLK010031655">
    <property type="protein sequence ID" value="CAA0839949.1"/>
    <property type="molecule type" value="Genomic_DNA"/>
</dbReference>
<dbReference type="InterPro" id="IPR044811">
    <property type="entry name" value="DME/ROS1"/>
</dbReference>
<keyword evidence="3" id="KW-1185">Reference proteome</keyword>
<organism evidence="2 3">
    <name type="scientific">Striga hermonthica</name>
    <name type="common">Purple witchweed</name>
    <name type="synonym">Buchnera hermonthica</name>
    <dbReference type="NCBI Taxonomy" id="68872"/>
    <lineage>
        <taxon>Eukaryota</taxon>
        <taxon>Viridiplantae</taxon>
        <taxon>Streptophyta</taxon>
        <taxon>Embryophyta</taxon>
        <taxon>Tracheophyta</taxon>
        <taxon>Spermatophyta</taxon>
        <taxon>Magnoliopsida</taxon>
        <taxon>eudicotyledons</taxon>
        <taxon>Gunneridae</taxon>
        <taxon>Pentapetalae</taxon>
        <taxon>asterids</taxon>
        <taxon>lamiids</taxon>
        <taxon>Lamiales</taxon>
        <taxon>Orobanchaceae</taxon>
        <taxon>Buchnereae</taxon>
        <taxon>Striga</taxon>
    </lineage>
</organism>
<proteinExistence type="predicted"/>
<dbReference type="InterPro" id="IPR011257">
    <property type="entry name" value="DNA_glycosylase"/>
</dbReference>
<dbReference type="PANTHER" id="PTHR46213">
    <property type="entry name" value="TRANSCRIPTIONAL ACTIVATOR DEMETER"/>
    <property type="match status" value="1"/>
</dbReference>
<dbReference type="GO" id="GO:0141166">
    <property type="term" value="P:chromosomal 5-methylcytosine DNA demethylation pathway"/>
    <property type="evidence" value="ECO:0007669"/>
    <property type="project" value="InterPro"/>
</dbReference>
<dbReference type="GO" id="GO:0019104">
    <property type="term" value="F:DNA N-glycosylase activity"/>
    <property type="evidence" value="ECO:0007669"/>
    <property type="project" value="InterPro"/>
</dbReference>
<dbReference type="Gene3D" id="1.10.340.30">
    <property type="entry name" value="Hypothetical protein, domain 2"/>
    <property type="match status" value="1"/>
</dbReference>
<feature type="region of interest" description="Disordered" evidence="1">
    <location>
        <begin position="1"/>
        <end position="25"/>
    </location>
</feature>
<evidence type="ECO:0000256" key="1">
    <source>
        <dbReference type="SAM" id="MobiDB-lite"/>
    </source>
</evidence>
<comment type="caution">
    <text evidence="2">The sequence shown here is derived from an EMBL/GenBank/DDBJ whole genome shotgun (WGS) entry which is preliminary data.</text>
</comment>